<keyword evidence="2" id="KW-1185">Reference proteome</keyword>
<gene>
    <name evidence="1" type="ORF">LXM24_15365</name>
</gene>
<accession>A0A9X1PD22</accession>
<dbReference type="Proteomes" id="UP001139700">
    <property type="component" value="Unassembled WGS sequence"/>
</dbReference>
<dbReference type="AlphaFoldDB" id="A0A9X1PD22"/>
<evidence type="ECO:0000313" key="2">
    <source>
        <dbReference type="Proteomes" id="UP001139700"/>
    </source>
</evidence>
<name>A0A9X1PD22_9BACT</name>
<dbReference type="RefSeq" id="WP_234614240.1">
    <property type="nucleotide sequence ID" value="NZ_CP098806.1"/>
</dbReference>
<dbReference type="EMBL" id="JAJTTA010000002">
    <property type="protein sequence ID" value="MCF0041483.1"/>
    <property type="molecule type" value="Genomic_DNA"/>
</dbReference>
<reference evidence="1" key="1">
    <citation type="submission" date="2021-12" db="EMBL/GenBank/DDBJ databases">
        <title>Novel species in genus Dyadobacter.</title>
        <authorList>
            <person name="Ma C."/>
        </authorList>
    </citation>
    <scope>NUCLEOTIDE SEQUENCE</scope>
    <source>
        <strain evidence="1">CY399</strain>
    </source>
</reference>
<protein>
    <submittedName>
        <fullName evidence="1">Uncharacterized protein</fullName>
    </submittedName>
</protein>
<organism evidence="1 2">
    <name type="scientific">Dyadobacter fanqingshengii</name>
    <dbReference type="NCBI Taxonomy" id="2906443"/>
    <lineage>
        <taxon>Bacteria</taxon>
        <taxon>Pseudomonadati</taxon>
        <taxon>Bacteroidota</taxon>
        <taxon>Cytophagia</taxon>
        <taxon>Cytophagales</taxon>
        <taxon>Spirosomataceae</taxon>
        <taxon>Dyadobacter</taxon>
    </lineage>
</organism>
<evidence type="ECO:0000313" key="1">
    <source>
        <dbReference type="EMBL" id="MCF0041483.1"/>
    </source>
</evidence>
<proteinExistence type="predicted"/>
<sequence>MAKKSSLKENYSKLLEWYQYRAQENAGSLEKLLALLAELDRKVDGPAEYEKDIDDLESLKFIYETGIRNFESQVDKYRELLKSEED</sequence>
<comment type="caution">
    <text evidence="1">The sequence shown here is derived from an EMBL/GenBank/DDBJ whole genome shotgun (WGS) entry which is preliminary data.</text>
</comment>